<protein>
    <submittedName>
        <fullName evidence="1">Uncharacterized protein</fullName>
    </submittedName>
</protein>
<sequence>MFADKSRIACSLSYGRFLLFLQSIFALILNGGRQQDIFRCPYHLPFYVVKYKYVIIFSMEWL</sequence>
<reference evidence="1" key="1">
    <citation type="submission" date="2009-09" db="EMBL/GenBank/DDBJ databases">
        <authorList>
            <person name="Weinstock G."/>
            <person name="Sodergren E."/>
            <person name="Clifton S."/>
            <person name="Fulton L."/>
            <person name="Fulton B."/>
            <person name="Courtney L."/>
            <person name="Fronick C."/>
            <person name="Harrison M."/>
            <person name="Strong C."/>
            <person name="Farmer C."/>
            <person name="Delahaunty K."/>
            <person name="Markovic C."/>
            <person name="Hall O."/>
            <person name="Minx P."/>
            <person name="Tomlinson C."/>
            <person name="Mitreva M."/>
            <person name="Nelson J."/>
            <person name="Hou S."/>
            <person name="Wollam A."/>
            <person name="Pepin K.H."/>
            <person name="Johnson M."/>
            <person name="Bhonagiri V."/>
            <person name="Nash W.E."/>
            <person name="Warren W."/>
            <person name="Chinwalla A."/>
            <person name="Mardis E.R."/>
            <person name="Wilson R.K."/>
        </authorList>
    </citation>
    <scope>NUCLEOTIDE SEQUENCE [LARGE SCALE GENOMIC DNA]</scope>
    <source>
        <strain evidence="1">DSM 15470</strain>
    </source>
</reference>
<keyword evidence="2" id="KW-1185">Reference proteome</keyword>
<dbReference type="Proteomes" id="UP000004736">
    <property type="component" value="Unassembled WGS sequence"/>
</dbReference>
<dbReference type="AlphaFoldDB" id="C9LQC4"/>
<comment type="caution">
    <text evidence="1">The sequence shown here is derived from an EMBL/GenBank/DDBJ whole genome shotgun (WGS) entry which is preliminary data.</text>
</comment>
<proteinExistence type="predicted"/>
<dbReference type="STRING" id="592028.GCWU000321_01756"/>
<accession>C9LQC4</accession>
<organism evidence="1 2">
    <name type="scientific">Dialister invisus DSM 15470</name>
    <dbReference type="NCBI Taxonomy" id="592028"/>
    <lineage>
        <taxon>Bacteria</taxon>
        <taxon>Bacillati</taxon>
        <taxon>Bacillota</taxon>
        <taxon>Negativicutes</taxon>
        <taxon>Veillonellales</taxon>
        <taxon>Veillonellaceae</taxon>
        <taxon>Dialister</taxon>
    </lineage>
</organism>
<gene>
    <name evidence="1" type="ORF">GCWU000321_01756</name>
</gene>
<dbReference type="HOGENOM" id="CLU_2896842_0_0_9"/>
<name>C9LQC4_9FIRM</name>
<dbReference type="EMBL" id="ACIM02000001">
    <property type="protein sequence ID" value="EEW97760.1"/>
    <property type="molecule type" value="Genomic_DNA"/>
</dbReference>
<evidence type="ECO:0000313" key="2">
    <source>
        <dbReference type="Proteomes" id="UP000004736"/>
    </source>
</evidence>
<evidence type="ECO:0000313" key="1">
    <source>
        <dbReference type="EMBL" id="EEW97760.1"/>
    </source>
</evidence>